<dbReference type="EMBL" id="PJCQ01000018">
    <property type="protein sequence ID" value="PLV17720.1"/>
    <property type="molecule type" value="Genomic_DNA"/>
</dbReference>
<sequence length="139" mass="15263">MKSDAGFILGKAGFMWEYRLLRKALSMGVPAVLSDLTNVIRHGDVCLVGATDPVPLEVKSSTNSNARVDRQKKQLQVLHDFFRDDGAADFRGVLNTRRVEVAAPLISYEAEINECMSEALLNGIAARNPEIGLPLHADR</sequence>
<evidence type="ECO:0000313" key="1">
    <source>
        <dbReference type="EMBL" id="PLV17720.1"/>
    </source>
</evidence>
<dbReference type="Proteomes" id="UP000234878">
    <property type="component" value="Unassembled WGS sequence"/>
</dbReference>
<evidence type="ECO:0000313" key="2">
    <source>
        <dbReference type="Proteomes" id="UP000234878"/>
    </source>
</evidence>
<name>A0AAX0VTA3_9PSED</name>
<proteinExistence type="predicted"/>
<dbReference type="AlphaFoldDB" id="A0AAX0VTA3"/>
<organism evidence="1 2">
    <name type="scientific">Pseudomonas guariconensis</name>
    <dbReference type="NCBI Taxonomy" id="1288410"/>
    <lineage>
        <taxon>Bacteria</taxon>
        <taxon>Pseudomonadati</taxon>
        <taxon>Pseudomonadota</taxon>
        <taxon>Gammaproteobacteria</taxon>
        <taxon>Pseudomonadales</taxon>
        <taxon>Pseudomonadaceae</taxon>
        <taxon>Pseudomonas</taxon>
    </lineage>
</organism>
<reference evidence="1 2" key="1">
    <citation type="submission" date="2017-12" db="EMBL/GenBank/DDBJ databases">
        <title>Detection of the carbapenemase gene blaVIM-5 in members of the Pseudomonas putida group isolated from polluted Nigerian wetlands.</title>
        <authorList>
            <person name="Adelowo O."/>
            <person name="Vollmers J."/>
            <person name="Maeusezahl I."/>
            <person name="Kaster A.-K."/>
            <person name="Mueller J.A."/>
        </authorList>
    </citation>
    <scope>NUCLEOTIDE SEQUENCE [LARGE SCALE GENOMIC DNA]</scope>
    <source>
        <strain evidence="1 2">MR144</strain>
    </source>
</reference>
<accession>A0AAX0VTA3</accession>
<comment type="caution">
    <text evidence="1">The sequence shown here is derived from an EMBL/GenBank/DDBJ whole genome shotgun (WGS) entry which is preliminary data.</text>
</comment>
<dbReference type="RefSeq" id="WP_102082244.1">
    <property type="nucleotide sequence ID" value="NZ_PJCP01000018.1"/>
</dbReference>
<gene>
    <name evidence="1" type="ORF">CXG49_18515</name>
</gene>
<protein>
    <submittedName>
        <fullName evidence="1">Uncharacterized protein</fullName>
    </submittedName>
</protein>